<proteinExistence type="predicted"/>
<evidence type="ECO:0000313" key="3">
    <source>
        <dbReference type="EMBL" id="SDW81087.1"/>
    </source>
</evidence>
<dbReference type="OrthoDB" id="7030002at2"/>
<keyword evidence="1" id="KW-1133">Transmembrane helix</keyword>
<dbReference type="Proteomes" id="UP000243778">
    <property type="component" value="Unassembled WGS sequence"/>
</dbReference>
<evidence type="ECO:0000313" key="4">
    <source>
        <dbReference type="Proteomes" id="UP000243778"/>
    </source>
</evidence>
<feature type="transmembrane region" description="Helical" evidence="1">
    <location>
        <begin position="12"/>
        <end position="32"/>
    </location>
</feature>
<sequence>MNDISRQSGFSMIEVLVTFLLITIGILGMVALQGKTIAYTKDSSQRNTAAMLADDLFELIRANPDAILSADGNLKASTGDYYKAKGSDFPSAPSSCATTPSSASQQLACWAQEASKLLPGASDLLNSEFYVCRSTSPGPSGCGSAGSAIEIQLAWKVKSGECLEETPSEDTTICYYRLRSEP</sequence>
<dbReference type="InterPro" id="IPR012902">
    <property type="entry name" value="N_methyl_site"/>
</dbReference>
<dbReference type="Pfam" id="PF22150">
    <property type="entry name" value="Tt1218-like"/>
    <property type="match status" value="1"/>
</dbReference>
<dbReference type="EMBL" id="FNNU01000002">
    <property type="protein sequence ID" value="SDW81087.1"/>
    <property type="molecule type" value="Genomic_DNA"/>
</dbReference>
<evidence type="ECO:0000259" key="2">
    <source>
        <dbReference type="Pfam" id="PF22150"/>
    </source>
</evidence>
<keyword evidence="4" id="KW-1185">Reference proteome</keyword>
<evidence type="ECO:0000256" key="1">
    <source>
        <dbReference type="SAM" id="Phobius"/>
    </source>
</evidence>
<dbReference type="InterPro" id="IPR013362">
    <property type="entry name" value="Pilus_4_PilV"/>
</dbReference>
<dbReference type="RefSeq" id="WP_139210696.1">
    <property type="nucleotide sequence ID" value="NZ_FNNU01000002.1"/>
</dbReference>
<dbReference type="NCBIfam" id="TIGR02523">
    <property type="entry name" value="type_IV_pilV"/>
    <property type="match status" value="1"/>
</dbReference>
<dbReference type="AlphaFoldDB" id="A0A1H2WKN3"/>
<reference evidence="4" key="1">
    <citation type="submission" date="2016-10" db="EMBL/GenBank/DDBJ databases">
        <authorList>
            <person name="Varghese N."/>
            <person name="Submissions S."/>
        </authorList>
    </citation>
    <scope>NUCLEOTIDE SEQUENCE [LARGE SCALE GENOMIC DNA]</scope>
    <source>
        <strain evidence="4">NRRL B-59562</strain>
    </source>
</reference>
<accession>A0A1H2WKN3</accession>
<dbReference type="STRING" id="1007099.SAMN05216287_1581"/>
<keyword evidence="1" id="KW-0812">Transmembrane</keyword>
<name>A0A1H2WKN3_9PSED</name>
<dbReference type="Pfam" id="PF07963">
    <property type="entry name" value="N_methyl"/>
    <property type="match status" value="1"/>
</dbReference>
<protein>
    <submittedName>
        <fullName evidence="3">Type IV pilus assembly protein PilV</fullName>
    </submittedName>
</protein>
<feature type="domain" description="Type IV pilin Tt1218-like" evidence="2">
    <location>
        <begin position="31"/>
        <end position="108"/>
    </location>
</feature>
<gene>
    <name evidence="3" type="ORF">SAMN05216287_1581</name>
</gene>
<organism evidence="3 4">
    <name type="scientific">Pseudomonas kuykendallii</name>
    <dbReference type="NCBI Taxonomy" id="1007099"/>
    <lineage>
        <taxon>Bacteria</taxon>
        <taxon>Pseudomonadati</taxon>
        <taxon>Pseudomonadota</taxon>
        <taxon>Gammaproteobacteria</taxon>
        <taxon>Pseudomonadales</taxon>
        <taxon>Pseudomonadaceae</taxon>
        <taxon>Pseudomonas</taxon>
    </lineage>
</organism>
<dbReference type="InterPro" id="IPR054402">
    <property type="entry name" value="Tt1218-like_dom"/>
</dbReference>
<keyword evidence="1" id="KW-0472">Membrane</keyword>